<dbReference type="Proteomes" id="UP000718451">
    <property type="component" value="Unassembled WGS sequence"/>
</dbReference>
<sequence>MERKLFILYFLVSFLNLYGQQEPVDSSEFFFNLALRDANHEDSLQSIDLEDEQDYWLDQQNFEEQLLIESKEAYQIYINGKGLAYQLHFNDCSESCVHSKFYYNRATFYITQASLEAEFSEEEKQSIQVVINID</sequence>
<accession>A0ABX1GLV7</accession>
<keyword evidence="2" id="KW-1185">Reference proteome</keyword>
<proteinExistence type="predicted"/>
<name>A0ABX1GLV7_9FLAO</name>
<reference evidence="1 2" key="1">
    <citation type="submission" date="2020-04" db="EMBL/GenBank/DDBJ databases">
        <authorList>
            <person name="Yoon J."/>
        </authorList>
    </citation>
    <scope>NUCLEOTIDE SEQUENCE [LARGE SCALE GENOMIC DNA]</scope>
    <source>
        <strain evidence="1 2">DJ-13</strain>
    </source>
</reference>
<comment type="caution">
    <text evidence="1">The sequence shown here is derived from an EMBL/GenBank/DDBJ whole genome shotgun (WGS) entry which is preliminary data.</text>
</comment>
<gene>
    <name evidence="1" type="ORF">HCU67_02860</name>
</gene>
<evidence type="ECO:0000313" key="2">
    <source>
        <dbReference type="Proteomes" id="UP000718451"/>
    </source>
</evidence>
<organism evidence="1 2">
    <name type="scientific">Croceivirga thetidis</name>
    <dbReference type="NCBI Taxonomy" id="2721623"/>
    <lineage>
        <taxon>Bacteria</taxon>
        <taxon>Pseudomonadati</taxon>
        <taxon>Bacteroidota</taxon>
        <taxon>Flavobacteriia</taxon>
        <taxon>Flavobacteriales</taxon>
        <taxon>Flavobacteriaceae</taxon>
        <taxon>Croceivirga</taxon>
    </lineage>
</organism>
<dbReference type="RefSeq" id="WP_168551094.1">
    <property type="nucleotide sequence ID" value="NZ_JAAWWL010000001.1"/>
</dbReference>
<evidence type="ECO:0000313" key="1">
    <source>
        <dbReference type="EMBL" id="NKI30868.1"/>
    </source>
</evidence>
<protein>
    <submittedName>
        <fullName evidence="1">Uncharacterized protein</fullName>
    </submittedName>
</protein>
<dbReference type="EMBL" id="JAAWWL010000001">
    <property type="protein sequence ID" value="NKI30868.1"/>
    <property type="molecule type" value="Genomic_DNA"/>
</dbReference>